<name>A0A5C3L308_COPMA</name>
<reference evidence="2 3" key="1">
    <citation type="journal article" date="2019" name="Nat. Ecol. Evol.">
        <title>Megaphylogeny resolves global patterns of mushroom evolution.</title>
        <authorList>
            <person name="Varga T."/>
            <person name="Krizsan K."/>
            <person name="Foldi C."/>
            <person name="Dima B."/>
            <person name="Sanchez-Garcia M."/>
            <person name="Sanchez-Ramirez S."/>
            <person name="Szollosi G.J."/>
            <person name="Szarkandi J.G."/>
            <person name="Papp V."/>
            <person name="Albert L."/>
            <person name="Andreopoulos W."/>
            <person name="Angelini C."/>
            <person name="Antonin V."/>
            <person name="Barry K.W."/>
            <person name="Bougher N.L."/>
            <person name="Buchanan P."/>
            <person name="Buyck B."/>
            <person name="Bense V."/>
            <person name="Catcheside P."/>
            <person name="Chovatia M."/>
            <person name="Cooper J."/>
            <person name="Damon W."/>
            <person name="Desjardin D."/>
            <person name="Finy P."/>
            <person name="Geml J."/>
            <person name="Haridas S."/>
            <person name="Hughes K."/>
            <person name="Justo A."/>
            <person name="Karasinski D."/>
            <person name="Kautmanova I."/>
            <person name="Kiss B."/>
            <person name="Kocsube S."/>
            <person name="Kotiranta H."/>
            <person name="LaButti K.M."/>
            <person name="Lechner B.E."/>
            <person name="Liimatainen K."/>
            <person name="Lipzen A."/>
            <person name="Lukacs Z."/>
            <person name="Mihaltcheva S."/>
            <person name="Morgado L.N."/>
            <person name="Niskanen T."/>
            <person name="Noordeloos M.E."/>
            <person name="Ohm R.A."/>
            <person name="Ortiz-Santana B."/>
            <person name="Ovrebo C."/>
            <person name="Racz N."/>
            <person name="Riley R."/>
            <person name="Savchenko A."/>
            <person name="Shiryaev A."/>
            <person name="Soop K."/>
            <person name="Spirin V."/>
            <person name="Szebenyi C."/>
            <person name="Tomsovsky M."/>
            <person name="Tulloss R.E."/>
            <person name="Uehling J."/>
            <person name="Grigoriev I.V."/>
            <person name="Vagvolgyi C."/>
            <person name="Papp T."/>
            <person name="Martin F.M."/>
            <person name="Miettinen O."/>
            <person name="Hibbett D.S."/>
            <person name="Nagy L.G."/>
        </authorList>
    </citation>
    <scope>NUCLEOTIDE SEQUENCE [LARGE SCALE GENOMIC DNA]</scope>
    <source>
        <strain evidence="2 3">CBS 121175</strain>
    </source>
</reference>
<evidence type="ECO:0000313" key="2">
    <source>
        <dbReference type="EMBL" id="TFK26962.1"/>
    </source>
</evidence>
<keyword evidence="1" id="KW-0812">Transmembrane</keyword>
<dbReference type="OrthoDB" id="3350812at2759"/>
<organism evidence="2 3">
    <name type="scientific">Coprinopsis marcescibilis</name>
    <name type="common">Agaric fungus</name>
    <name type="synonym">Psathyrella marcescibilis</name>
    <dbReference type="NCBI Taxonomy" id="230819"/>
    <lineage>
        <taxon>Eukaryota</taxon>
        <taxon>Fungi</taxon>
        <taxon>Dikarya</taxon>
        <taxon>Basidiomycota</taxon>
        <taxon>Agaricomycotina</taxon>
        <taxon>Agaricomycetes</taxon>
        <taxon>Agaricomycetidae</taxon>
        <taxon>Agaricales</taxon>
        <taxon>Agaricineae</taxon>
        <taxon>Psathyrellaceae</taxon>
        <taxon>Coprinopsis</taxon>
    </lineage>
</organism>
<proteinExistence type="predicted"/>
<evidence type="ECO:0000313" key="3">
    <source>
        <dbReference type="Proteomes" id="UP000307440"/>
    </source>
</evidence>
<keyword evidence="3" id="KW-1185">Reference proteome</keyword>
<protein>
    <submittedName>
        <fullName evidence="2">Uncharacterized protein</fullName>
    </submittedName>
</protein>
<feature type="transmembrane region" description="Helical" evidence="1">
    <location>
        <begin position="98"/>
        <end position="118"/>
    </location>
</feature>
<gene>
    <name evidence="2" type="ORF">FA15DRAFT_653985</name>
</gene>
<dbReference type="AlphaFoldDB" id="A0A5C3L308"/>
<evidence type="ECO:0000256" key="1">
    <source>
        <dbReference type="SAM" id="Phobius"/>
    </source>
</evidence>
<accession>A0A5C3L308</accession>
<sequence>MAGVDQDIGNLALIMAELARSSYMVATKWKGRFNLGKFLFFTSRYLTFFDMALYGRNLHQPDDFNECGGVRSCISCISVRAVGREEEARRLTFCHLRCYCILLVGELLLTVTALTLGFRKYRESNSSLAQTLYRDGSLYYLTLLSITALNVITPFAFDVISSLRPLYTGLFSSLQRVMRPILANQVLLGVRDRPAEPTIIMSGLRWEEKELSSMTGFTTLNTSEESTIDHQLNCHSFSKIDQV</sequence>
<dbReference type="Proteomes" id="UP000307440">
    <property type="component" value="Unassembled WGS sequence"/>
</dbReference>
<keyword evidence="1" id="KW-0472">Membrane</keyword>
<feature type="transmembrane region" description="Helical" evidence="1">
    <location>
        <begin position="138"/>
        <end position="157"/>
    </location>
</feature>
<keyword evidence="1" id="KW-1133">Transmembrane helix</keyword>
<dbReference type="EMBL" id="ML210169">
    <property type="protein sequence ID" value="TFK26962.1"/>
    <property type="molecule type" value="Genomic_DNA"/>
</dbReference>